<feature type="transmembrane region" description="Helical" evidence="5">
    <location>
        <begin position="261"/>
        <end position="280"/>
    </location>
</feature>
<comment type="cofactor">
    <cofactor evidence="1">
        <name>Mg(2+)</name>
        <dbReference type="ChEBI" id="CHEBI:18420"/>
    </cofactor>
</comment>
<dbReference type="Proteomes" id="UP000239917">
    <property type="component" value="Unassembled WGS sequence"/>
</dbReference>
<protein>
    <recommendedName>
        <fullName evidence="2">diguanylate cyclase</fullName>
        <ecNumber evidence="2">2.7.7.65</ecNumber>
    </recommendedName>
</protein>
<reference evidence="8 9" key="1">
    <citation type="submission" date="2018-01" db="EMBL/GenBank/DDBJ databases">
        <title>Complete genome sequences of the type strains of Marinobacter flavimaris and Marinobacter maroccanus.</title>
        <authorList>
            <person name="Palau M."/>
            <person name="Boujida N."/>
            <person name="Manresa A."/>
            <person name="Minana-Galbis D."/>
        </authorList>
    </citation>
    <scope>NUCLEOTIDE SEQUENCE [LARGE SCALE GENOMIC DNA]</scope>
    <source>
        <strain evidence="8 9">N4</strain>
    </source>
</reference>
<name>A0A2S5ZBC6_9GAMM</name>
<accession>A0A2S5ZBC6</accession>
<dbReference type="FunFam" id="3.30.70.270:FF:000001">
    <property type="entry name" value="Diguanylate cyclase domain protein"/>
    <property type="match status" value="1"/>
</dbReference>
<dbReference type="InterPro" id="IPR043128">
    <property type="entry name" value="Rev_trsase/Diguanyl_cyclase"/>
</dbReference>
<keyword evidence="4" id="KW-0175">Coiled coil</keyword>
<dbReference type="Gene3D" id="3.30.70.270">
    <property type="match status" value="1"/>
</dbReference>
<keyword evidence="6" id="KW-0732">Signal</keyword>
<evidence type="ECO:0000256" key="1">
    <source>
        <dbReference type="ARBA" id="ARBA00001946"/>
    </source>
</evidence>
<dbReference type="InterPro" id="IPR000160">
    <property type="entry name" value="GGDEF_dom"/>
</dbReference>
<evidence type="ECO:0000259" key="7">
    <source>
        <dbReference type="PROSITE" id="PS50887"/>
    </source>
</evidence>
<dbReference type="GO" id="GO:0043709">
    <property type="term" value="P:cell adhesion involved in single-species biofilm formation"/>
    <property type="evidence" value="ECO:0007669"/>
    <property type="project" value="TreeGrafter"/>
</dbReference>
<dbReference type="CDD" id="cd01949">
    <property type="entry name" value="GGDEF"/>
    <property type="match status" value="1"/>
</dbReference>
<dbReference type="GO" id="GO:1902201">
    <property type="term" value="P:negative regulation of bacterial-type flagellum-dependent cell motility"/>
    <property type="evidence" value="ECO:0007669"/>
    <property type="project" value="TreeGrafter"/>
</dbReference>
<dbReference type="Pfam" id="PF07696">
    <property type="entry name" value="7TMR-DISMED2"/>
    <property type="match status" value="1"/>
</dbReference>
<dbReference type="InterPro" id="IPR029787">
    <property type="entry name" value="Nucleotide_cyclase"/>
</dbReference>
<evidence type="ECO:0000313" key="9">
    <source>
        <dbReference type="Proteomes" id="UP000239917"/>
    </source>
</evidence>
<dbReference type="PANTHER" id="PTHR45138">
    <property type="entry name" value="REGULATORY COMPONENTS OF SENSORY TRANSDUCTION SYSTEM"/>
    <property type="match status" value="1"/>
</dbReference>
<organism evidence="8 9">
    <name type="scientific">Marinobacter maroccanus</name>
    <dbReference type="NCBI Taxonomy" id="2055143"/>
    <lineage>
        <taxon>Bacteria</taxon>
        <taxon>Pseudomonadati</taxon>
        <taxon>Pseudomonadota</taxon>
        <taxon>Gammaproteobacteria</taxon>
        <taxon>Pseudomonadales</taxon>
        <taxon>Marinobacteraceae</taxon>
        <taxon>Marinobacter</taxon>
    </lineage>
</organism>
<keyword evidence="9" id="KW-1185">Reference proteome</keyword>
<evidence type="ECO:0000256" key="3">
    <source>
        <dbReference type="ARBA" id="ARBA00034247"/>
    </source>
</evidence>
<dbReference type="GO" id="GO:0052621">
    <property type="term" value="F:diguanylate cyclase activity"/>
    <property type="evidence" value="ECO:0007669"/>
    <property type="project" value="UniProtKB-EC"/>
</dbReference>
<dbReference type="Gene3D" id="2.60.40.2380">
    <property type="match status" value="1"/>
</dbReference>
<dbReference type="PANTHER" id="PTHR45138:SF9">
    <property type="entry name" value="DIGUANYLATE CYCLASE DGCM-RELATED"/>
    <property type="match status" value="1"/>
</dbReference>
<proteinExistence type="predicted"/>
<keyword evidence="5" id="KW-1133">Transmembrane helix</keyword>
<keyword evidence="5" id="KW-0812">Transmembrane</keyword>
<comment type="caution">
    <text evidence="8">The sequence shown here is derived from an EMBL/GenBank/DDBJ whole genome shotgun (WGS) entry which is preliminary data.</text>
</comment>
<dbReference type="Pfam" id="PF07695">
    <property type="entry name" value="7TMR-DISM_7TM"/>
    <property type="match status" value="1"/>
</dbReference>
<feature type="transmembrane region" description="Helical" evidence="5">
    <location>
        <begin position="347"/>
        <end position="366"/>
    </location>
</feature>
<dbReference type="InterPro" id="IPR050469">
    <property type="entry name" value="Diguanylate_Cyclase"/>
</dbReference>
<evidence type="ECO:0000256" key="6">
    <source>
        <dbReference type="SAM" id="SignalP"/>
    </source>
</evidence>
<feature type="chain" id="PRO_5015447524" description="diguanylate cyclase" evidence="6">
    <location>
        <begin position="23"/>
        <end position="613"/>
    </location>
</feature>
<feature type="transmembrane region" description="Helical" evidence="5">
    <location>
        <begin position="199"/>
        <end position="217"/>
    </location>
</feature>
<evidence type="ECO:0000256" key="5">
    <source>
        <dbReference type="SAM" id="Phobius"/>
    </source>
</evidence>
<feature type="coiled-coil region" evidence="4">
    <location>
        <begin position="420"/>
        <end position="447"/>
    </location>
</feature>
<evidence type="ECO:0000256" key="2">
    <source>
        <dbReference type="ARBA" id="ARBA00012528"/>
    </source>
</evidence>
<gene>
    <name evidence="8" type="ORF">KEHDKFFH_07750</name>
</gene>
<dbReference type="EMBL" id="PSSX01000005">
    <property type="protein sequence ID" value="PPI84598.1"/>
    <property type="molecule type" value="Genomic_DNA"/>
</dbReference>
<feature type="transmembrane region" description="Helical" evidence="5">
    <location>
        <begin position="229"/>
        <end position="249"/>
    </location>
</feature>
<evidence type="ECO:0000256" key="4">
    <source>
        <dbReference type="SAM" id="Coils"/>
    </source>
</evidence>
<dbReference type="NCBIfam" id="TIGR00254">
    <property type="entry name" value="GGDEF"/>
    <property type="match status" value="1"/>
</dbReference>
<dbReference type="PROSITE" id="PS50887">
    <property type="entry name" value="GGDEF"/>
    <property type="match status" value="1"/>
</dbReference>
<dbReference type="SUPFAM" id="SSF55073">
    <property type="entry name" value="Nucleotide cyclase"/>
    <property type="match status" value="1"/>
</dbReference>
<feature type="transmembrane region" description="Helical" evidence="5">
    <location>
        <begin position="292"/>
        <end position="309"/>
    </location>
</feature>
<dbReference type="Pfam" id="PF00990">
    <property type="entry name" value="GGDEF"/>
    <property type="match status" value="1"/>
</dbReference>
<dbReference type="AlphaFoldDB" id="A0A2S5ZBC6"/>
<dbReference type="InterPro" id="IPR011623">
    <property type="entry name" value="7TMR_DISM_rcpt_extracell_dom1"/>
</dbReference>
<dbReference type="EC" id="2.7.7.65" evidence="2"/>
<feature type="domain" description="GGDEF" evidence="7">
    <location>
        <begin position="475"/>
        <end position="609"/>
    </location>
</feature>
<dbReference type="OrthoDB" id="5289013at2"/>
<dbReference type="InterPro" id="IPR011622">
    <property type="entry name" value="7TMR_DISM_rcpt_extracell_dom2"/>
</dbReference>
<dbReference type="GO" id="GO:0005886">
    <property type="term" value="C:plasma membrane"/>
    <property type="evidence" value="ECO:0007669"/>
    <property type="project" value="TreeGrafter"/>
</dbReference>
<comment type="catalytic activity">
    <reaction evidence="3">
        <text>2 GTP = 3',3'-c-di-GMP + 2 diphosphate</text>
        <dbReference type="Rhea" id="RHEA:24898"/>
        <dbReference type="ChEBI" id="CHEBI:33019"/>
        <dbReference type="ChEBI" id="CHEBI:37565"/>
        <dbReference type="ChEBI" id="CHEBI:58805"/>
        <dbReference type="EC" id="2.7.7.65"/>
    </reaction>
</comment>
<dbReference type="RefSeq" id="WP_104321392.1">
    <property type="nucleotide sequence ID" value="NZ_PSSX01000005.1"/>
</dbReference>
<feature type="transmembrane region" description="Helical" evidence="5">
    <location>
        <begin position="315"/>
        <end position="335"/>
    </location>
</feature>
<sequence>MTSVLRLIAILSLLLVPPLALPDEGSVPSGCPTLEATDPAARASLMQYVCYYSAPPDAPGHMATDPEQLPEDLEWMPANGRDLVFSHTKSVYWVHLHVRNSGTERAGWYLKVNYPLLDEVTFWQTGDDTTETLVTGDQRPFASRAVDYRYFMLPVTLDGGETRSLTIRIHSNGALNVPLSFETAAEVIARSNHLTLTHGLFYGALLVFAVFNLLLFFSSGTGYYFYNAFYLAALGLFLFAMGGFANQYFWPDNASFANTSIPLSLSLCALAMILFGRSFLEVGNGTISETVLKGQAWFCIGFLALTLILPYNKTILLNTVLAMTVISSLFIIAAVRWKQGYQPATWYLLAWLIMLVGGLIYALAAFGYLTDFLAREALMQSAVGGQVILLNYAMVQRWRLLNQKLLDVEHSARTELEFKVHERTAQLRNTMRELEKANRKLSTMSLNDALTGLHNRRHLNNIFPELCAEARRTSQPLTLALVDADHFKNINDTWGHGFGDTCLQFIAEMLNRHVKRPRDVAIRFGGEEFALLLPGTDAAGALNVCAALLEDLANTPLLSPDGTEVRMTLSAGIASLNPGETQNQLFERADEALYRAKSEGRNRAQLSEAIEVE</sequence>
<evidence type="ECO:0000313" key="8">
    <source>
        <dbReference type="EMBL" id="PPI84598.1"/>
    </source>
</evidence>
<feature type="signal peptide" evidence="6">
    <location>
        <begin position="1"/>
        <end position="22"/>
    </location>
</feature>
<keyword evidence="5" id="KW-0472">Membrane</keyword>
<dbReference type="SMART" id="SM00267">
    <property type="entry name" value="GGDEF"/>
    <property type="match status" value="1"/>
</dbReference>